<keyword evidence="2" id="KW-1185">Reference proteome</keyword>
<dbReference type="AlphaFoldDB" id="A0A834XC09"/>
<dbReference type="EMBL" id="JAAIUW010000002">
    <property type="protein sequence ID" value="KAF7841672.1"/>
    <property type="molecule type" value="Genomic_DNA"/>
</dbReference>
<sequence length="73" mass="7983">MKGMSKCGLCAGENFETPGMALKLLKRRRIIRFLEASSSLFVKNVKTSSLPFLEDSCCGWFGFIALSLCEGAS</sequence>
<name>A0A834XC09_9FABA</name>
<dbReference type="Proteomes" id="UP000634136">
    <property type="component" value="Unassembled WGS sequence"/>
</dbReference>
<protein>
    <submittedName>
        <fullName evidence="1">Uncharacterized protein</fullName>
    </submittedName>
</protein>
<evidence type="ECO:0000313" key="2">
    <source>
        <dbReference type="Proteomes" id="UP000634136"/>
    </source>
</evidence>
<comment type="caution">
    <text evidence="1">The sequence shown here is derived from an EMBL/GenBank/DDBJ whole genome shotgun (WGS) entry which is preliminary data.</text>
</comment>
<gene>
    <name evidence="1" type="ORF">G2W53_003970</name>
</gene>
<reference evidence="1" key="1">
    <citation type="submission" date="2020-09" db="EMBL/GenBank/DDBJ databases">
        <title>Genome-Enabled Discovery of Anthraquinone Biosynthesis in Senna tora.</title>
        <authorList>
            <person name="Kang S.-H."/>
            <person name="Pandey R.P."/>
            <person name="Lee C.-M."/>
            <person name="Sim J.-S."/>
            <person name="Jeong J.-T."/>
            <person name="Choi B.-S."/>
            <person name="Jung M."/>
            <person name="Ginzburg D."/>
            <person name="Zhao K."/>
            <person name="Won S.Y."/>
            <person name="Oh T.-J."/>
            <person name="Yu Y."/>
            <person name="Kim N.-H."/>
            <person name="Lee O.R."/>
            <person name="Lee T.-H."/>
            <person name="Bashyal P."/>
            <person name="Kim T.-S."/>
            <person name="Lee W.-H."/>
            <person name="Kawkins C."/>
            <person name="Kim C.-K."/>
            <person name="Kim J.S."/>
            <person name="Ahn B.O."/>
            <person name="Rhee S.Y."/>
            <person name="Sohng J.K."/>
        </authorList>
    </citation>
    <scope>NUCLEOTIDE SEQUENCE</scope>
    <source>
        <tissue evidence="1">Leaf</tissue>
    </source>
</reference>
<proteinExistence type="predicted"/>
<organism evidence="1 2">
    <name type="scientific">Senna tora</name>
    <dbReference type="NCBI Taxonomy" id="362788"/>
    <lineage>
        <taxon>Eukaryota</taxon>
        <taxon>Viridiplantae</taxon>
        <taxon>Streptophyta</taxon>
        <taxon>Embryophyta</taxon>
        <taxon>Tracheophyta</taxon>
        <taxon>Spermatophyta</taxon>
        <taxon>Magnoliopsida</taxon>
        <taxon>eudicotyledons</taxon>
        <taxon>Gunneridae</taxon>
        <taxon>Pentapetalae</taxon>
        <taxon>rosids</taxon>
        <taxon>fabids</taxon>
        <taxon>Fabales</taxon>
        <taxon>Fabaceae</taxon>
        <taxon>Caesalpinioideae</taxon>
        <taxon>Cassia clade</taxon>
        <taxon>Senna</taxon>
    </lineage>
</organism>
<evidence type="ECO:0000313" key="1">
    <source>
        <dbReference type="EMBL" id="KAF7841672.1"/>
    </source>
</evidence>
<accession>A0A834XC09</accession>